<gene>
    <name evidence="1" type="ORF">O6H91_20G060200</name>
</gene>
<keyword evidence="2" id="KW-1185">Reference proteome</keyword>
<sequence>MRKLFPLKQISGGRVSTAGGEDCVKDDPKRIAAALQNRQEASEHSSYCEVSSRKSFSQRQHWCPSCSAADLGSSHRCSTPPSCDENLSAPVVDCSRRWLPTNAARSTQFKEESTEKLRKSRSRSSTHQFNVDNYLAGFGKDGSAASNNKVASTPVSPLWSDGVVKSNSTETSQLLSNINKVQNNGRQRMSTVPTSIVSEPRQGLHPSNEISVRRQTSGLPPLDFQAASIRYSRPISHTSNDGPSIMLQPRSYSFSEASSFRDKSFDGAQRGSAKLAEALSCEKSGDDGTQKDGSSSVSSEQSHFKYLSARAVAERLARAIRGSSKSLPNNARCSPTVSADIMSNGFQSEYGVISKRFEECQMNKQEIQSSSCPSSNNRNHKDLSECSEITFESARPHSAVRDGYHNLLGEFDCIGEHENFQEQTGLLFNQELYSDSNSVKGPLREIHVDSTVNCYEMETAECNTGDGFKPNRRQLVGQERQLLGKRLESFISYFDPSNEDLQERARSAEERAAKFELDVMVVDDFILKHDHLSSNKEELRKATATKFHEAEHTIKELQEAKRSLALEVAAELRQRIAERDSAKRMMGFIKTAVDSYVKVSEREKQELQSGLEKELESKHVENTELRERIKKLEEEKAGLQIELTSVSSQDNVLGEKVRNFELLMKGHRKRVEEAEKTILHLRQASVYAQKRHKEVEEELQALRKSNQEREGENHVLRRSLSRLQQLCQDHENNKKQVAYQCLNKSPSDGDYFKHWNKTQLQQELLRLSRIEKTLQGELYASRLEANTLSCQLKSLEEKLRSKEGDACISKSNIENSFFKSQTLALQSENSRWLQAALNDENRSTEAFETSKVSQSLQFGVEGAKLLNEMLDAELFDSRAESCTREEAVEDRYQIIGYARKSLDTESELFQQHTERNEELVRHCNAKNHKTLYSPKQPKEKIEGQTSQVDLEQANGNLEEFRRGNRVQETKLELLREKLTSKEVELELLKEKCKALSQCRGVVQSENTQLQSVLINVNKRVAQLENKLREKEEKIVSLEELKEESLLEILRLRKERDDMQKQAEDLGREALRMSAQVEVLRRKANQLEEDVLLKEGQISILKGTYEACD</sequence>
<evidence type="ECO:0000313" key="2">
    <source>
        <dbReference type="Proteomes" id="UP001162992"/>
    </source>
</evidence>
<protein>
    <submittedName>
        <fullName evidence="1">Uncharacterized protein</fullName>
    </submittedName>
</protein>
<proteinExistence type="predicted"/>
<dbReference type="Proteomes" id="UP001162992">
    <property type="component" value="Chromosome 20"/>
</dbReference>
<accession>A0ACC2AQT2</accession>
<organism evidence="1 2">
    <name type="scientific">Diphasiastrum complanatum</name>
    <name type="common">Issler's clubmoss</name>
    <name type="synonym">Lycopodium complanatum</name>
    <dbReference type="NCBI Taxonomy" id="34168"/>
    <lineage>
        <taxon>Eukaryota</taxon>
        <taxon>Viridiplantae</taxon>
        <taxon>Streptophyta</taxon>
        <taxon>Embryophyta</taxon>
        <taxon>Tracheophyta</taxon>
        <taxon>Lycopodiopsida</taxon>
        <taxon>Lycopodiales</taxon>
        <taxon>Lycopodiaceae</taxon>
        <taxon>Lycopodioideae</taxon>
        <taxon>Diphasiastrum</taxon>
    </lineage>
</organism>
<dbReference type="EMBL" id="CM055111">
    <property type="protein sequence ID" value="KAJ7519919.1"/>
    <property type="molecule type" value="Genomic_DNA"/>
</dbReference>
<name>A0ACC2AQT2_DIPCM</name>
<comment type="caution">
    <text evidence="1">The sequence shown here is derived from an EMBL/GenBank/DDBJ whole genome shotgun (WGS) entry which is preliminary data.</text>
</comment>
<evidence type="ECO:0000313" key="1">
    <source>
        <dbReference type="EMBL" id="KAJ7519919.1"/>
    </source>
</evidence>
<reference evidence="2" key="1">
    <citation type="journal article" date="2024" name="Proc. Natl. Acad. Sci. U.S.A.">
        <title>Extraordinary preservation of gene collinearity over three hundred million years revealed in homosporous lycophytes.</title>
        <authorList>
            <person name="Li C."/>
            <person name="Wickell D."/>
            <person name="Kuo L.Y."/>
            <person name="Chen X."/>
            <person name="Nie B."/>
            <person name="Liao X."/>
            <person name="Peng D."/>
            <person name="Ji J."/>
            <person name="Jenkins J."/>
            <person name="Williams M."/>
            <person name="Shu S."/>
            <person name="Plott C."/>
            <person name="Barry K."/>
            <person name="Rajasekar S."/>
            <person name="Grimwood J."/>
            <person name="Han X."/>
            <person name="Sun S."/>
            <person name="Hou Z."/>
            <person name="He W."/>
            <person name="Dai G."/>
            <person name="Sun C."/>
            <person name="Schmutz J."/>
            <person name="Leebens-Mack J.H."/>
            <person name="Li F.W."/>
            <person name="Wang L."/>
        </authorList>
    </citation>
    <scope>NUCLEOTIDE SEQUENCE [LARGE SCALE GENOMIC DNA]</scope>
    <source>
        <strain evidence="2">cv. PW_Plant_1</strain>
    </source>
</reference>